<dbReference type="PANTHER" id="PTHR10797">
    <property type="entry name" value="CCR4-NOT TRANSCRIPTION COMPLEX SUBUNIT"/>
    <property type="match status" value="1"/>
</dbReference>
<reference evidence="1" key="1">
    <citation type="submission" date="2022-08" db="EMBL/GenBank/DDBJ databases">
        <authorList>
            <person name="Gutierrez-Valencia J."/>
        </authorList>
    </citation>
    <scope>NUCLEOTIDE SEQUENCE</scope>
</reference>
<proteinExistence type="predicted"/>
<dbReference type="InterPro" id="IPR036397">
    <property type="entry name" value="RNaseH_sf"/>
</dbReference>
<dbReference type="EMBL" id="CAMGYJ010000008">
    <property type="protein sequence ID" value="CAI0462649.1"/>
    <property type="molecule type" value="Genomic_DNA"/>
</dbReference>
<sequence>MISSGLVLNDSVSWVTFHSAYDFGYLVKCLTQRPLPDRLTEFLDIVRMFFGDRVYDIKHLMRFVANLFGGLDRTCKTLGVERVTGKSHQAGSDSLATLHAFQKMREKHFNNREDGDVEKYANVLYGLELLPS</sequence>
<dbReference type="SUPFAM" id="SSF53098">
    <property type="entry name" value="Ribonuclease H-like"/>
    <property type="match status" value="1"/>
</dbReference>
<accession>A0AAV0NWF7</accession>
<gene>
    <name evidence="1" type="ORF">LITE_LOCUS35447</name>
</gene>
<dbReference type="Gene3D" id="3.30.420.10">
    <property type="entry name" value="Ribonuclease H-like superfamily/Ribonuclease H"/>
    <property type="match status" value="1"/>
</dbReference>
<dbReference type="GO" id="GO:0004535">
    <property type="term" value="F:poly(A)-specific ribonuclease activity"/>
    <property type="evidence" value="ECO:0007669"/>
    <property type="project" value="InterPro"/>
</dbReference>
<evidence type="ECO:0000313" key="1">
    <source>
        <dbReference type="EMBL" id="CAI0462649.1"/>
    </source>
</evidence>
<organism evidence="1 2">
    <name type="scientific">Linum tenue</name>
    <dbReference type="NCBI Taxonomy" id="586396"/>
    <lineage>
        <taxon>Eukaryota</taxon>
        <taxon>Viridiplantae</taxon>
        <taxon>Streptophyta</taxon>
        <taxon>Embryophyta</taxon>
        <taxon>Tracheophyta</taxon>
        <taxon>Spermatophyta</taxon>
        <taxon>Magnoliopsida</taxon>
        <taxon>eudicotyledons</taxon>
        <taxon>Gunneridae</taxon>
        <taxon>Pentapetalae</taxon>
        <taxon>rosids</taxon>
        <taxon>fabids</taxon>
        <taxon>Malpighiales</taxon>
        <taxon>Linaceae</taxon>
        <taxon>Linum</taxon>
    </lineage>
</organism>
<evidence type="ECO:0000313" key="2">
    <source>
        <dbReference type="Proteomes" id="UP001154282"/>
    </source>
</evidence>
<dbReference type="AlphaFoldDB" id="A0AAV0NWF7"/>
<dbReference type="Proteomes" id="UP001154282">
    <property type="component" value="Unassembled WGS sequence"/>
</dbReference>
<keyword evidence="2" id="KW-1185">Reference proteome</keyword>
<protein>
    <submittedName>
        <fullName evidence="1">Uncharacterized protein</fullName>
    </submittedName>
</protein>
<comment type="caution">
    <text evidence="1">The sequence shown here is derived from an EMBL/GenBank/DDBJ whole genome shotgun (WGS) entry which is preliminary data.</text>
</comment>
<dbReference type="GO" id="GO:0030014">
    <property type="term" value="C:CCR4-NOT complex"/>
    <property type="evidence" value="ECO:0007669"/>
    <property type="project" value="InterPro"/>
</dbReference>
<dbReference type="GO" id="GO:0003676">
    <property type="term" value="F:nucleic acid binding"/>
    <property type="evidence" value="ECO:0007669"/>
    <property type="project" value="InterPro"/>
</dbReference>
<name>A0AAV0NWF7_9ROSI</name>
<dbReference type="InterPro" id="IPR012337">
    <property type="entry name" value="RNaseH-like_sf"/>
</dbReference>
<dbReference type="InterPro" id="IPR039637">
    <property type="entry name" value="CNOT7/CNOT8/Pop2"/>
</dbReference>